<evidence type="ECO:0000313" key="1">
    <source>
        <dbReference type="EMBL" id="CEK28132.1"/>
    </source>
</evidence>
<protein>
    <submittedName>
        <fullName evidence="1">Uncharacterized protein</fullName>
    </submittedName>
</protein>
<accession>A0A0A8VED5</accession>
<reference evidence="1" key="1">
    <citation type="journal article" date="2015" name="Genome Announc.">
        <title>Complete Genome Sequence of Yersinia ruckeri Strain CSF007-82, Etiologic Agent of Red Mouth Disease in Salmonid Fish.</title>
        <authorList>
            <person name="Nelson M.C."/>
            <person name="LaPatra S.E."/>
            <person name="Welch T.J."/>
            <person name="Graf J."/>
        </authorList>
    </citation>
    <scope>NUCLEOTIDE SEQUENCE</scope>
    <source>
        <strain evidence="1">CSF007-82</strain>
    </source>
</reference>
<sequence length="37" mass="4234">MGQWRHEVESRSDGFSPKGAFLCRRLIGRNGGTVIEW</sequence>
<organism evidence="1">
    <name type="scientific">Yersinia ruckeri</name>
    <dbReference type="NCBI Taxonomy" id="29486"/>
    <lineage>
        <taxon>Bacteria</taxon>
        <taxon>Pseudomonadati</taxon>
        <taxon>Pseudomonadota</taxon>
        <taxon>Gammaproteobacteria</taxon>
        <taxon>Enterobacterales</taxon>
        <taxon>Yersiniaceae</taxon>
        <taxon>Yersinia</taxon>
    </lineage>
</organism>
<proteinExistence type="predicted"/>
<gene>
    <name evidence="1" type="ORF">CSF007_11950</name>
</gene>
<name>A0A0A8VED5_YERRU</name>
<dbReference type="EMBL" id="LN681231">
    <property type="protein sequence ID" value="CEK28132.1"/>
    <property type="molecule type" value="Genomic_DNA"/>
</dbReference>
<dbReference type="AlphaFoldDB" id="A0A0A8VED5"/>